<accession>A0A9W7TVZ0</accession>
<keyword evidence="1" id="KW-0175">Coiled coil</keyword>
<feature type="coiled-coil region" evidence="1">
    <location>
        <begin position="210"/>
        <end position="325"/>
    </location>
</feature>
<feature type="non-terminal residue" evidence="2">
    <location>
        <position position="744"/>
    </location>
</feature>
<evidence type="ECO:0000313" key="3">
    <source>
        <dbReference type="Proteomes" id="UP001059041"/>
    </source>
</evidence>
<dbReference type="PANTHER" id="PTHR35347">
    <property type="entry name" value="COILED-COIL DOMAIN-CONTAINING PROTEIN 175"/>
    <property type="match status" value="1"/>
</dbReference>
<feature type="coiled-coil region" evidence="1">
    <location>
        <begin position="375"/>
        <end position="603"/>
    </location>
</feature>
<dbReference type="AlphaFoldDB" id="A0A9W7TVZ0"/>
<evidence type="ECO:0000256" key="1">
    <source>
        <dbReference type="SAM" id="Coils"/>
    </source>
</evidence>
<dbReference type="Proteomes" id="UP001059041">
    <property type="component" value="Linkage Group LG10"/>
</dbReference>
<gene>
    <name evidence="2" type="ORF">IRJ41_015759</name>
</gene>
<name>A0A9W7TVZ0_TRIRA</name>
<organism evidence="2 3">
    <name type="scientific">Triplophysa rosa</name>
    <name type="common">Cave loach</name>
    <dbReference type="NCBI Taxonomy" id="992332"/>
    <lineage>
        <taxon>Eukaryota</taxon>
        <taxon>Metazoa</taxon>
        <taxon>Chordata</taxon>
        <taxon>Craniata</taxon>
        <taxon>Vertebrata</taxon>
        <taxon>Euteleostomi</taxon>
        <taxon>Actinopterygii</taxon>
        <taxon>Neopterygii</taxon>
        <taxon>Teleostei</taxon>
        <taxon>Ostariophysi</taxon>
        <taxon>Cypriniformes</taxon>
        <taxon>Nemacheilidae</taxon>
        <taxon>Triplophysa</taxon>
    </lineage>
</organism>
<protein>
    <submittedName>
        <fullName evidence="2">Myosin-2 heavy chain</fullName>
    </submittedName>
</protein>
<reference evidence="2" key="1">
    <citation type="submission" date="2021-02" db="EMBL/GenBank/DDBJ databases">
        <title>Comparative genomics reveals that relaxation of natural selection precedes convergent phenotypic evolution of cavefish.</title>
        <authorList>
            <person name="Peng Z."/>
        </authorList>
    </citation>
    <scope>NUCLEOTIDE SEQUENCE</scope>
    <source>
        <tissue evidence="2">Muscle</tissue>
    </source>
</reference>
<evidence type="ECO:0000313" key="2">
    <source>
        <dbReference type="EMBL" id="KAI7804642.1"/>
    </source>
</evidence>
<proteinExistence type="predicted"/>
<dbReference type="InterPro" id="IPR038834">
    <property type="entry name" value="CCDC175"/>
</dbReference>
<feature type="coiled-coil region" evidence="1">
    <location>
        <begin position="636"/>
        <end position="663"/>
    </location>
</feature>
<comment type="caution">
    <text evidence="2">The sequence shown here is derived from an EMBL/GenBank/DDBJ whole genome shotgun (WGS) entry which is preliminary data.</text>
</comment>
<dbReference type="EMBL" id="JAFHDT010000010">
    <property type="protein sequence ID" value="KAI7804642.1"/>
    <property type="molecule type" value="Genomic_DNA"/>
</dbReference>
<feature type="coiled-coil region" evidence="1">
    <location>
        <begin position="94"/>
        <end position="177"/>
    </location>
</feature>
<sequence length="744" mass="87138">TAYQVPDVPAVRVALEHLGELDKRLREESVSLSHEASLHLRAIAEAIKELEAFRKSAREKLEVETIETSKLRHQTFKLQDNIKREISACVYAAREGHTAELNRLRSELKTIIQDKESMEERQQLLEKENALLIQERENVQGKYGDVIDQLNQQLSEKASMQIVLAEKQIEIQSLKEKIVPVQAARRDLKEDMMQKNKTCAENKHTLDTEILEIDEQIKEQRKINAETRNELDIMTSELQDKEETITQCKTHISQLEKNIARLTASNMKCEEWLDEKIHKTEELDRQKEFHERELMELAEAVEQEVQNLEEQIRAVEDEIEEEQKVRNALSEPITELSHIFSSQRKEEDDAIEENQSLSKRLEECKLTHENHITAAAKCKIEIKNMKEEMKQLHDANTISADLFKKSLEELEAQLAKEKIRREACDVEKEQICQSLKTLKKEHKENVREHNDAIEQTERRCEELLEEEKKLQDQDVLLSSVIEHLAKELTNTEEEGKQLEINFQAEIQELKTDAESITQARLKKERELKVQKSILEQVNAQFNIDSLRHQTLKKQKTELETQKHNLELSIQNVTKQTKVLLEPKDELKRELETSRAKLMEMLTVHGAEISTVEKIIYENTVLLEQVNMENSRLHVCIEQMKEEISDAQKDKEQYTHEAEWMREQAPLLFKSLIDAWTADMVLTKESADMEQKIMESINRLVLKIQERKHEISDVNSRLERELMAMNFMIQNPNHKHEQMNSFTTD</sequence>
<dbReference type="PANTHER" id="PTHR35347:SF1">
    <property type="entry name" value="COILED-COIL DOMAIN-CONTAINING PROTEIN 175"/>
    <property type="match status" value="1"/>
</dbReference>
<keyword evidence="3" id="KW-1185">Reference proteome</keyword>